<dbReference type="RefSeq" id="WP_107988742.1">
    <property type="nucleotide sequence ID" value="NZ_QAYG01000001.1"/>
</dbReference>
<dbReference type="OrthoDB" id="7995890at2"/>
<organism evidence="4 5">
    <name type="scientific">Breoghania corrubedonensis</name>
    <dbReference type="NCBI Taxonomy" id="665038"/>
    <lineage>
        <taxon>Bacteria</taxon>
        <taxon>Pseudomonadati</taxon>
        <taxon>Pseudomonadota</taxon>
        <taxon>Alphaproteobacteria</taxon>
        <taxon>Hyphomicrobiales</taxon>
        <taxon>Stappiaceae</taxon>
        <taxon>Breoghania</taxon>
    </lineage>
</organism>
<comment type="subunit">
    <text evidence="2">Monomer. Interacts with PqqE.</text>
</comment>
<dbReference type="InterPro" id="IPR008792">
    <property type="entry name" value="PQQD"/>
</dbReference>
<evidence type="ECO:0000256" key="3">
    <source>
        <dbReference type="ARBA" id="ARBA00022905"/>
    </source>
</evidence>
<dbReference type="AlphaFoldDB" id="A0A2T5VHR0"/>
<keyword evidence="5" id="KW-1185">Reference proteome</keyword>
<dbReference type="EMBL" id="QAYG01000001">
    <property type="protein sequence ID" value="PTW63290.1"/>
    <property type="molecule type" value="Genomic_DNA"/>
</dbReference>
<reference evidence="4 5" key="1">
    <citation type="submission" date="2018-04" db="EMBL/GenBank/DDBJ databases">
        <title>Genomic Encyclopedia of Archaeal and Bacterial Type Strains, Phase II (KMG-II): from individual species to whole genera.</title>
        <authorList>
            <person name="Goeker M."/>
        </authorList>
    </citation>
    <scope>NUCLEOTIDE SEQUENCE [LARGE SCALE GENOMIC DNA]</scope>
    <source>
        <strain evidence="4 5">DSM 23382</strain>
    </source>
</reference>
<evidence type="ECO:0000313" key="4">
    <source>
        <dbReference type="EMBL" id="PTW63290.1"/>
    </source>
</evidence>
<dbReference type="Proteomes" id="UP000244081">
    <property type="component" value="Unassembled WGS sequence"/>
</dbReference>
<evidence type="ECO:0000256" key="1">
    <source>
        <dbReference type="ARBA" id="ARBA00004886"/>
    </source>
</evidence>
<dbReference type="UniPathway" id="UPA00539"/>
<dbReference type="Pfam" id="PF05402">
    <property type="entry name" value="PqqD"/>
    <property type="match status" value="1"/>
</dbReference>
<comment type="pathway">
    <text evidence="1">Cofactor biosynthesis; pyrroloquinoline quinone biosynthesis.</text>
</comment>
<keyword evidence="3" id="KW-0884">PQQ biosynthesis</keyword>
<dbReference type="InterPro" id="IPR022479">
    <property type="entry name" value="PqqD_bac"/>
</dbReference>
<protein>
    <submittedName>
        <fullName evidence="4">Pyrroloquinoline quinone biosynthesis protein D</fullName>
    </submittedName>
</protein>
<gene>
    <name evidence="4" type="ORF">C8N35_1011341</name>
</gene>
<dbReference type="GO" id="GO:0048038">
    <property type="term" value="F:quinone binding"/>
    <property type="evidence" value="ECO:0007669"/>
    <property type="project" value="InterPro"/>
</dbReference>
<dbReference type="GO" id="GO:0018189">
    <property type="term" value="P:pyrroloquinoline quinone biosynthetic process"/>
    <property type="evidence" value="ECO:0007669"/>
    <property type="project" value="UniProtKB-UniPathway"/>
</dbReference>
<dbReference type="Gene3D" id="1.10.10.1150">
    <property type="entry name" value="Coenzyme PQQ synthesis protein D (PqqD)"/>
    <property type="match status" value="1"/>
</dbReference>
<sequence length="107" mass="12105">MRPERITITPQCRPCLPRHVRLRFDDLRGTPIVLAPEKVLWPDEISAAILRLCDGTSSVAEIAAELARTYAAPVEEIETDILAFLQDWSDRLLINVNTDHRVSKARS</sequence>
<name>A0A2T5VHR0_9HYPH</name>
<dbReference type="NCBIfam" id="TIGR03859">
    <property type="entry name" value="PQQ_PqqD"/>
    <property type="match status" value="1"/>
</dbReference>
<dbReference type="InterPro" id="IPR041881">
    <property type="entry name" value="PqqD_sf"/>
</dbReference>
<evidence type="ECO:0000256" key="2">
    <source>
        <dbReference type="ARBA" id="ARBA00011741"/>
    </source>
</evidence>
<evidence type="ECO:0000313" key="5">
    <source>
        <dbReference type="Proteomes" id="UP000244081"/>
    </source>
</evidence>
<comment type="caution">
    <text evidence="4">The sequence shown here is derived from an EMBL/GenBank/DDBJ whole genome shotgun (WGS) entry which is preliminary data.</text>
</comment>
<accession>A0A2T5VHR0</accession>
<proteinExistence type="predicted"/>